<dbReference type="EMBL" id="JABEBT010000155">
    <property type="protein sequence ID" value="KAF7627294.1"/>
    <property type="molecule type" value="Genomic_DNA"/>
</dbReference>
<evidence type="ECO:0000313" key="2">
    <source>
        <dbReference type="EMBL" id="KAF7627294.1"/>
    </source>
</evidence>
<proteinExistence type="predicted"/>
<keyword evidence="3" id="KW-1185">Reference proteome</keyword>
<dbReference type="AlphaFoldDB" id="A0A8S9ZD56"/>
<name>A0A8S9ZD56_9BILA</name>
<protein>
    <recommendedName>
        <fullName evidence="4">C2H2-type domain-containing protein</fullName>
    </recommendedName>
</protein>
<dbReference type="Proteomes" id="UP000605970">
    <property type="component" value="Unassembled WGS sequence"/>
</dbReference>
<feature type="chain" id="PRO_5035919224" description="C2H2-type domain-containing protein" evidence="1">
    <location>
        <begin position="22"/>
        <end position="261"/>
    </location>
</feature>
<organism evidence="2 3">
    <name type="scientific">Meloidogyne graminicola</name>
    <dbReference type="NCBI Taxonomy" id="189291"/>
    <lineage>
        <taxon>Eukaryota</taxon>
        <taxon>Metazoa</taxon>
        <taxon>Ecdysozoa</taxon>
        <taxon>Nematoda</taxon>
        <taxon>Chromadorea</taxon>
        <taxon>Rhabditida</taxon>
        <taxon>Tylenchina</taxon>
        <taxon>Tylenchomorpha</taxon>
        <taxon>Tylenchoidea</taxon>
        <taxon>Meloidogynidae</taxon>
        <taxon>Meloidogyninae</taxon>
        <taxon>Meloidogyne</taxon>
    </lineage>
</organism>
<feature type="signal peptide" evidence="1">
    <location>
        <begin position="1"/>
        <end position="21"/>
    </location>
</feature>
<evidence type="ECO:0008006" key="4">
    <source>
        <dbReference type="Google" id="ProtNLM"/>
    </source>
</evidence>
<feature type="non-terminal residue" evidence="2">
    <location>
        <position position="261"/>
    </location>
</feature>
<comment type="caution">
    <text evidence="2">The sequence shown here is derived from an EMBL/GenBank/DDBJ whole genome shotgun (WGS) entry which is preliminary data.</text>
</comment>
<accession>A0A8S9ZD56</accession>
<keyword evidence="1" id="KW-0732">Signal</keyword>
<gene>
    <name evidence="2" type="ORF">Mgra_00009409</name>
</gene>
<evidence type="ECO:0000313" key="3">
    <source>
        <dbReference type="Proteomes" id="UP000605970"/>
    </source>
</evidence>
<evidence type="ECO:0000256" key="1">
    <source>
        <dbReference type="SAM" id="SignalP"/>
    </source>
</evidence>
<sequence length="261" mass="30677">MKNLIILLFLFYFVLIIGVKGRGDKEEDQKHIPSIKIILKSGKINKYVKIRFEWIEEVNQENNYKVVQIGNEKKFFIGCNRCRKYFPFNSNPQFTTHNNVHNSIEENIKKFENNPKAREKRVKELKAAKDKFINNPKLNFNEYTHRMKQHAEEYLTINEKAGVYECELCKATLYSFIISTTGFCELQTHFGSDKHQNPTKNIEIYEYNEEQETDDEVQQAAHNLMSLRGNYDTSTFTQNDRDMEKAIRLSLGTQRGLRIGG</sequence>
<dbReference type="OrthoDB" id="5907793at2759"/>
<reference evidence="2" key="1">
    <citation type="journal article" date="2020" name="Ecol. Evol.">
        <title>Genome structure and content of the rice root-knot nematode (Meloidogyne graminicola).</title>
        <authorList>
            <person name="Phan N.T."/>
            <person name="Danchin E.G.J."/>
            <person name="Klopp C."/>
            <person name="Perfus-Barbeoch L."/>
            <person name="Kozlowski D.K."/>
            <person name="Koutsovoulos G.D."/>
            <person name="Lopez-Roques C."/>
            <person name="Bouchez O."/>
            <person name="Zahm M."/>
            <person name="Besnard G."/>
            <person name="Bellafiore S."/>
        </authorList>
    </citation>
    <scope>NUCLEOTIDE SEQUENCE</scope>
    <source>
        <strain evidence="2">VN-18</strain>
    </source>
</reference>